<protein>
    <recommendedName>
        <fullName evidence="5">Peptidoglycan-binding protein</fullName>
    </recommendedName>
</protein>
<accession>A0A3L7A2Q0</accession>
<feature type="region of interest" description="Disordered" evidence="1">
    <location>
        <begin position="97"/>
        <end position="136"/>
    </location>
</feature>
<keyword evidence="2" id="KW-0812">Transmembrane</keyword>
<keyword evidence="2" id="KW-0472">Membrane</keyword>
<proteinExistence type="predicted"/>
<evidence type="ECO:0000256" key="2">
    <source>
        <dbReference type="SAM" id="Phobius"/>
    </source>
</evidence>
<evidence type="ECO:0000256" key="1">
    <source>
        <dbReference type="SAM" id="MobiDB-lite"/>
    </source>
</evidence>
<comment type="caution">
    <text evidence="3">The sequence shown here is derived from an EMBL/GenBank/DDBJ whole genome shotgun (WGS) entry which is preliminary data.</text>
</comment>
<keyword evidence="4" id="KW-1185">Reference proteome</keyword>
<dbReference type="EMBL" id="RCUX01000011">
    <property type="protein sequence ID" value="RLP74278.1"/>
    <property type="molecule type" value="Genomic_DNA"/>
</dbReference>
<sequence length="425" mass="42839">MAAEAGGQAEVRLRRITHPARIIVFLVVIAVLLAGSFLAGQALTSPTDQALRAAPDAVPVTARVETRVVSTGIRIAASVRAGTTVAVYYGGAARPAEATPPEPAADVPPEAAGAAPAGQKPAQKPSEAAAGTPADETVLSDVRVEAGETLGFIRLIAEISGRPVVTIPASVPLYRDLVVGDRGNDVRALQRVLVDAGHGHIRVTGTLTAADLAVFTTLYRAAGYALSTIGDRGPGLARAEFIALPAGGLPIITIAPVGTGLSGGTPLLSLGDSPATIVGRASVVQGDRLAVGTAVQVTAGGGVPLASEVVALGEVGTDESTGGMGRDVTVRMPDDPEGVLTAAAMIQILSGDIGTEGAAIPVIAIRQDERGSYVRLARPEGEGPTPTAATDARRVDLTVTAQAEGWAAIEPREDLPVGTALEVGP</sequence>
<organism evidence="3 4">
    <name type="scientific">Mycetocola tolaasinivorans</name>
    <dbReference type="NCBI Taxonomy" id="76635"/>
    <lineage>
        <taxon>Bacteria</taxon>
        <taxon>Bacillati</taxon>
        <taxon>Actinomycetota</taxon>
        <taxon>Actinomycetes</taxon>
        <taxon>Micrococcales</taxon>
        <taxon>Microbacteriaceae</taxon>
        <taxon>Mycetocola</taxon>
    </lineage>
</organism>
<evidence type="ECO:0000313" key="3">
    <source>
        <dbReference type="EMBL" id="RLP74278.1"/>
    </source>
</evidence>
<evidence type="ECO:0000313" key="4">
    <source>
        <dbReference type="Proteomes" id="UP000272503"/>
    </source>
</evidence>
<feature type="transmembrane region" description="Helical" evidence="2">
    <location>
        <begin position="22"/>
        <end position="43"/>
    </location>
</feature>
<feature type="compositionally biased region" description="Low complexity" evidence="1">
    <location>
        <begin position="104"/>
        <end position="122"/>
    </location>
</feature>
<gene>
    <name evidence="3" type="ORF">D9V32_13050</name>
</gene>
<dbReference type="AlphaFoldDB" id="A0A3L7A2Q0"/>
<keyword evidence="2" id="KW-1133">Transmembrane helix</keyword>
<dbReference type="OrthoDB" id="3268648at2"/>
<name>A0A3L7A2Q0_9MICO</name>
<evidence type="ECO:0008006" key="5">
    <source>
        <dbReference type="Google" id="ProtNLM"/>
    </source>
</evidence>
<dbReference type="RefSeq" id="WP_121649362.1">
    <property type="nucleotide sequence ID" value="NZ_RCUX01000011.1"/>
</dbReference>
<dbReference type="Proteomes" id="UP000272503">
    <property type="component" value="Unassembled WGS sequence"/>
</dbReference>
<reference evidence="3 4" key="1">
    <citation type="submission" date="2018-10" db="EMBL/GenBank/DDBJ databases">
        <authorList>
            <person name="Li J."/>
        </authorList>
    </citation>
    <scope>NUCLEOTIDE SEQUENCE [LARGE SCALE GENOMIC DNA]</scope>
    <source>
        <strain evidence="3 4">IF 016277</strain>
    </source>
</reference>